<keyword evidence="2" id="KW-1185">Reference proteome</keyword>
<proteinExistence type="predicted"/>
<accession>A0ABQ1BBS3</accession>
<comment type="caution">
    <text evidence="1">The sequence shown here is derived from an EMBL/GenBank/DDBJ whole genome shotgun (WGS) entry which is preliminary data.</text>
</comment>
<dbReference type="Proteomes" id="UP000465266">
    <property type="component" value="Unassembled WGS sequence"/>
</dbReference>
<dbReference type="EMBL" id="BLKG01000172">
    <property type="protein sequence ID" value="GFF97932.1"/>
    <property type="molecule type" value="Genomic_DNA"/>
</dbReference>
<reference evidence="1 2" key="1">
    <citation type="submission" date="2020-01" db="EMBL/GenBank/DDBJ databases">
        <title>Draft genome sequence of Aspergillus udagawae IFM 53868.</title>
        <authorList>
            <person name="Takahashi H."/>
            <person name="Yaguchi T."/>
        </authorList>
    </citation>
    <scope>NUCLEOTIDE SEQUENCE [LARGE SCALE GENOMIC DNA]</scope>
    <source>
        <strain evidence="1 2">IFM 53868</strain>
    </source>
</reference>
<protein>
    <submittedName>
        <fullName evidence="1">Uncharacterized protein</fullName>
    </submittedName>
</protein>
<organism evidence="1 2">
    <name type="scientific">Aspergillus udagawae</name>
    <dbReference type="NCBI Taxonomy" id="91492"/>
    <lineage>
        <taxon>Eukaryota</taxon>
        <taxon>Fungi</taxon>
        <taxon>Dikarya</taxon>
        <taxon>Ascomycota</taxon>
        <taxon>Pezizomycotina</taxon>
        <taxon>Eurotiomycetes</taxon>
        <taxon>Eurotiomycetidae</taxon>
        <taxon>Eurotiales</taxon>
        <taxon>Aspergillaceae</taxon>
        <taxon>Aspergillus</taxon>
        <taxon>Aspergillus subgen. Fumigati</taxon>
    </lineage>
</organism>
<evidence type="ECO:0000313" key="2">
    <source>
        <dbReference type="Proteomes" id="UP000465266"/>
    </source>
</evidence>
<name>A0ABQ1BBS3_9EURO</name>
<dbReference type="InterPro" id="IPR036812">
    <property type="entry name" value="NAD(P)_OxRdtase_dom_sf"/>
</dbReference>
<dbReference type="Gene3D" id="3.20.20.100">
    <property type="entry name" value="NADP-dependent oxidoreductase domain"/>
    <property type="match status" value="1"/>
</dbReference>
<dbReference type="SUPFAM" id="SSF51430">
    <property type="entry name" value="NAD(P)-linked oxidoreductase"/>
    <property type="match status" value="1"/>
</dbReference>
<gene>
    <name evidence="1" type="ORF">IFM53868_09559</name>
</gene>
<sequence length="129" mass="14419">MSVELVFGGGSIVDGTRYNIEEVHKELDILGEGGVKVIDTAALCTKCEELLGQVKAAPRFTMDSKYPGQFAPNQSPANDIIATAESSLQKLQTYQIWKFLELGKAGSFIQNSPVRMQLRFQFLIHRWRV</sequence>
<evidence type="ECO:0000313" key="1">
    <source>
        <dbReference type="EMBL" id="GFF97932.1"/>
    </source>
</evidence>